<evidence type="ECO:0000256" key="1">
    <source>
        <dbReference type="ARBA" id="ARBA00009667"/>
    </source>
</evidence>
<dbReference type="GO" id="GO:0000105">
    <property type="term" value="P:L-histidine biosynthetic process"/>
    <property type="evidence" value="ECO:0007669"/>
    <property type="project" value="UniProtKB-KW"/>
</dbReference>
<proteinExistence type="inferred from homology"/>
<dbReference type="InterPro" id="IPR011060">
    <property type="entry name" value="RibuloseP-bd_barrel"/>
</dbReference>
<evidence type="ECO:0000256" key="6">
    <source>
        <dbReference type="RuleBase" id="RU003657"/>
    </source>
</evidence>
<protein>
    <submittedName>
        <fullName evidence="7">Phosphoribosylformimino-5-aminoimidazole carboxamide ribotide isomerase</fullName>
    </submittedName>
</protein>
<dbReference type="GO" id="GO:0003949">
    <property type="term" value="F:1-(5-phosphoribosyl)-5-[(5-phosphoribosylamino)methylideneamino]imidazole-4-carboxamide isomerase activity"/>
    <property type="evidence" value="ECO:0007669"/>
    <property type="project" value="InterPro"/>
</dbReference>
<dbReference type="STRING" id="1156395.DBT_0763"/>
<dbReference type="NCBIfam" id="TIGR02129">
    <property type="entry name" value="hisA_euk"/>
    <property type="match status" value="1"/>
</dbReference>
<dbReference type="Pfam" id="PF00977">
    <property type="entry name" value="His_biosynth"/>
    <property type="match status" value="1"/>
</dbReference>
<organism evidence="7 8">
    <name type="scientific">Dissulfuribacter thermophilus</name>
    <dbReference type="NCBI Taxonomy" id="1156395"/>
    <lineage>
        <taxon>Bacteria</taxon>
        <taxon>Pseudomonadati</taxon>
        <taxon>Thermodesulfobacteriota</taxon>
        <taxon>Dissulfuribacteria</taxon>
        <taxon>Dissulfuribacterales</taxon>
        <taxon>Dissulfuribacteraceae</taxon>
        <taxon>Dissulfuribacter</taxon>
    </lineage>
</organism>
<accession>A0A1B9F7A5</accession>
<dbReference type="Proteomes" id="UP000093080">
    <property type="component" value="Unassembled WGS sequence"/>
</dbReference>
<evidence type="ECO:0000256" key="4">
    <source>
        <dbReference type="ARBA" id="ARBA00023235"/>
    </source>
</evidence>
<dbReference type="InterPro" id="IPR044524">
    <property type="entry name" value="Isoase_HisA-like"/>
</dbReference>
<comment type="pathway">
    <text evidence="5">Amino-acid biosynthesis.</text>
</comment>
<dbReference type="PATRIC" id="fig|1156395.6.peg.773"/>
<comment type="caution">
    <text evidence="7">The sequence shown here is derived from an EMBL/GenBank/DDBJ whole genome shotgun (WGS) entry which is preliminary data.</text>
</comment>
<evidence type="ECO:0000256" key="2">
    <source>
        <dbReference type="ARBA" id="ARBA00022605"/>
    </source>
</evidence>
<dbReference type="FunFam" id="3.20.20.70:FF:000110">
    <property type="entry name" value="1-(5-phosphoribosyl)-5-[(5-phosphoribosylamino)methylideneamino] imidazole-4-carboxamide isomerase, chloroplastic"/>
    <property type="match status" value="1"/>
</dbReference>
<dbReference type="SUPFAM" id="SSF51366">
    <property type="entry name" value="Ribulose-phoshate binding barrel"/>
    <property type="match status" value="1"/>
</dbReference>
<name>A0A1B9F7A5_9BACT</name>
<evidence type="ECO:0000313" key="7">
    <source>
        <dbReference type="EMBL" id="OCC15838.1"/>
    </source>
</evidence>
<dbReference type="AlphaFoldDB" id="A0A1B9F7A5"/>
<evidence type="ECO:0000313" key="8">
    <source>
        <dbReference type="Proteomes" id="UP000093080"/>
    </source>
</evidence>
<dbReference type="CDD" id="cd04723">
    <property type="entry name" value="HisA_HisF"/>
    <property type="match status" value="1"/>
</dbReference>
<dbReference type="PANTHER" id="PTHR43090:SF2">
    <property type="entry name" value="1-(5-PHOSPHORIBOSYL)-5-[(5-PHOSPHORIBOSYLAMINO)METHYLIDENEAMINO] IMIDAZOLE-4-CARBOXAMIDE ISOMERASE"/>
    <property type="match status" value="1"/>
</dbReference>
<dbReference type="GO" id="GO:0000162">
    <property type="term" value="P:L-tryptophan biosynthetic process"/>
    <property type="evidence" value="ECO:0007669"/>
    <property type="project" value="TreeGrafter"/>
</dbReference>
<evidence type="ECO:0000256" key="5">
    <source>
        <dbReference type="ARBA" id="ARBA00029440"/>
    </source>
</evidence>
<dbReference type="Gene3D" id="3.20.20.70">
    <property type="entry name" value="Aldolase class I"/>
    <property type="match status" value="1"/>
</dbReference>
<keyword evidence="4 7" id="KW-0413">Isomerase</keyword>
<dbReference type="InterPro" id="IPR013785">
    <property type="entry name" value="Aldolase_TIM"/>
</dbReference>
<keyword evidence="8" id="KW-1185">Reference proteome</keyword>
<dbReference type="InterPro" id="IPR011858">
    <property type="entry name" value="His6/HISN3"/>
</dbReference>
<dbReference type="InterPro" id="IPR006062">
    <property type="entry name" value="His_biosynth"/>
</dbReference>
<gene>
    <name evidence="7" type="ORF">DBT_0763</name>
</gene>
<dbReference type="EMBL" id="MAGO01000003">
    <property type="protein sequence ID" value="OCC15838.1"/>
    <property type="molecule type" value="Genomic_DNA"/>
</dbReference>
<keyword evidence="2 6" id="KW-0028">Amino-acid biosynthesis</keyword>
<evidence type="ECO:0000256" key="3">
    <source>
        <dbReference type="ARBA" id="ARBA00023102"/>
    </source>
</evidence>
<sequence>MRFRPCIDLHEGKVKQIIGSTLRDSEGIGPRENFVSEKPPSYYAELFKRDGLRGGHVIMLGPGNEASALEALSAWPGGMQIGGGITDGNASYWLDAGAEAVIVTSFCFSNGKFHEENLKKLISGIGKERLVLDLSCRKREDGNYYVVTDRWQRFTELKVDAKTLEYLGGFCLEFLVHGVDVEGKCAGIERELVEILGKYSPIPTTYAGGIRSIKDIQEIEEIGRGRIDFTVGSALDIFGGKFLKYHDLVRQFGPSKI</sequence>
<dbReference type="RefSeq" id="WP_067616523.1">
    <property type="nucleotide sequence ID" value="NZ_MAGO01000003.1"/>
</dbReference>
<dbReference type="OrthoDB" id="9807749at2"/>
<comment type="similarity">
    <text evidence="1 6">Belongs to the HisA/HisF family.</text>
</comment>
<reference evidence="7 8" key="1">
    <citation type="submission" date="2016-06" db="EMBL/GenBank/DDBJ databases">
        <title>Respiratory ammonification of nitrate coupled to the oxidation of elemental sulfur in deep-sea autotrophic thermophilic bacteria.</title>
        <authorList>
            <person name="Slobodkina G.B."/>
            <person name="Mardanov A.V."/>
            <person name="Ravin N.V."/>
            <person name="Frolova A.A."/>
            <person name="Viryasiv M.B."/>
            <person name="Chernyh N.A."/>
            <person name="Bonch-Osmolovskaya E.A."/>
            <person name="Slobodkin A.I."/>
        </authorList>
    </citation>
    <scope>NUCLEOTIDE SEQUENCE [LARGE SCALE GENOMIC DNA]</scope>
    <source>
        <strain evidence="7 8">S69</strain>
    </source>
</reference>
<dbReference type="PANTHER" id="PTHR43090">
    <property type="entry name" value="1-(5-PHOSPHORIBOSYL)-5-[(5-PHOSPHORIBOSYLAMINO)METHYLIDENEAMINO] IMIDAZOLE-4-CARBOXAMIDE ISOMERASE"/>
    <property type="match status" value="1"/>
</dbReference>
<keyword evidence="3 6" id="KW-0368">Histidine biosynthesis</keyword>
<dbReference type="GO" id="GO:0005737">
    <property type="term" value="C:cytoplasm"/>
    <property type="evidence" value="ECO:0007669"/>
    <property type="project" value="TreeGrafter"/>
</dbReference>